<reference evidence="1" key="1">
    <citation type="submission" date="2019-08" db="EMBL/GenBank/DDBJ databases">
        <authorList>
            <person name="Kucharzyk K."/>
            <person name="Murdoch R.W."/>
            <person name="Higgins S."/>
            <person name="Loffler F."/>
        </authorList>
    </citation>
    <scope>NUCLEOTIDE SEQUENCE</scope>
</reference>
<comment type="caution">
    <text evidence="1">The sequence shown here is derived from an EMBL/GenBank/DDBJ whole genome shotgun (WGS) entry which is preliminary data.</text>
</comment>
<name>A0A645EZH8_9ZZZZ</name>
<organism evidence="1">
    <name type="scientific">bioreactor metagenome</name>
    <dbReference type="NCBI Taxonomy" id="1076179"/>
    <lineage>
        <taxon>unclassified sequences</taxon>
        <taxon>metagenomes</taxon>
        <taxon>ecological metagenomes</taxon>
    </lineage>
</organism>
<evidence type="ECO:0000313" key="1">
    <source>
        <dbReference type="EMBL" id="MPN07465.1"/>
    </source>
</evidence>
<dbReference type="AlphaFoldDB" id="A0A645EZH8"/>
<proteinExistence type="predicted"/>
<accession>A0A645EZH8</accession>
<sequence length="44" mass="4797">MSSSSPGYQKGLTPLHELPLQAGAVDARERTSEILLRNSLVFLN</sequence>
<protein>
    <submittedName>
        <fullName evidence="1">Uncharacterized protein</fullName>
    </submittedName>
</protein>
<dbReference type="EMBL" id="VSSQ01053436">
    <property type="protein sequence ID" value="MPN07465.1"/>
    <property type="molecule type" value="Genomic_DNA"/>
</dbReference>
<gene>
    <name evidence="1" type="ORF">SDC9_154735</name>
</gene>